<organism evidence="9 10">
    <name type="scientific">Bdellovibrio bacteriovorus</name>
    <dbReference type="NCBI Taxonomy" id="959"/>
    <lineage>
        <taxon>Bacteria</taxon>
        <taxon>Pseudomonadati</taxon>
        <taxon>Bdellovibrionota</taxon>
        <taxon>Bdellovibrionia</taxon>
        <taxon>Bdellovibrionales</taxon>
        <taxon>Pseudobdellovibrionaceae</taxon>
        <taxon>Bdellovibrio</taxon>
    </lineage>
</organism>
<evidence type="ECO:0000313" key="9">
    <source>
        <dbReference type="EMBL" id="KYG63450.1"/>
    </source>
</evidence>
<dbReference type="GO" id="GO:0005886">
    <property type="term" value="C:plasma membrane"/>
    <property type="evidence" value="ECO:0007669"/>
    <property type="project" value="UniProtKB-SubCell"/>
</dbReference>
<dbReference type="InterPro" id="IPR023090">
    <property type="entry name" value="UPF0702_alpha/beta_dom_sf"/>
</dbReference>
<evidence type="ECO:0000256" key="1">
    <source>
        <dbReference type="ARBA" id="ARBA00004651"/>
    </source>
</evidence>
<evidence type="ECO:0000256" key="3">
    <source>
        <dbReference type="ARBA" id="ARBA00022475"/>
    </source>
</evidence>
<proteinExistence type="inferred from homology"/>
<dbReference type="RefSeq" id="WP_063243796.1">
    <property type="nucleotide sequence ID" value="NZ_LUKF01000014.1"/>
</dbReference>
<name>A0A150WIK5_BDEBC</name>
<evidence type="ECO:0000256" key="5">
    <source>
        <dbReference type="ARBA" id="ARBA00022989"/>
    </source>
</evidence>
<keyword evidence="5 7" id="KW-1133">Transmembrane helix</keyword>
<dbReference type="EMBL" id="LUKF01000014">
    <property type="protein sequence ID" value="KYG63450.1"/>
    <property type="molecule type" value="Genomic_DNA"/>
</dbReference>
<keyword evidence="6 7" id="KW-0472">Membrane</keyword>
<evidence type="ECO:0000256" key="2">
    <source>
        <dbReference type="ARBA" id="ARBA00006448"/>
    </source>
</evidence>
<dbReference type="Gene3D" id="3.30.240.20">
    <property type="entry name" value="bsu07140 like domains"/>
    <property type="match status" value="1"/>
</dbReference>
<keyword evidence="4 7" id="KW-0812">Transmembrane</keyword>
<dbReference type="Proteomes" id="UP000075391">
    <property type="component" value="Unassembled WGS sequence"/>
</dbReference>
<reference evidence="9 10" key="1">
    <citation type="submission" date="2016-03" db="EMBL/GenBank/DDBJ databases">
        <authorList>
            <person name="Ploux O."/>
        </authorList>
    </citation>
    <scope>NUCLEOTIDE SEQUENCE [LARGE SCALE GENOMIC DNA]</scope>
    <source>
        <strain evidence="9 10">BER2</strain>
    </source>
</reference>
<protein>
    <recommendedName>
        <fullName evidence="8">YetF C-terminal domain-containing protein</fullName>
    </recommendedName>
</protein>
<comment type="similarity">
    <text evidence="2">Belongs to the UPF0702 family.</text>
</comment>
<comment type="caution">
    <text evidence="9">The sequence shown here is derived from an EMBL/GenBank/DDBJ whole genome shotgun (WGS) entry which is preliminary data.</text>
</comment>
<accession>A0A150WIK5</accession>
<comment type="subcellular location">
    <subcellularLocation>
        <location evidence="1">Cell membrane</location>
        <topology evidence="1">Multi-pass membrane protein</topology>
    </subcellularLocation>
</comment>
<evidence type="ECO:0000259" key="8">
    <source>
        <dbReference type="Pfam" id="PF04239"/>
    </source>
</evidence>
<dbReference type="OrthoDB" id="9793799at2"/>
<gene>
    <name evidence="9" type="ORF">AZI85_05315</name>
</gene>
<dbReference type="AlphaFoldDB" id="A0A150WIK5"/>
<evidence type="ECO:0000256" key="4">
    <source>
        <dbReference type="ARBA" id="ARBA00022692"/>
    </source>
</evidence>
<evidence type="ECO:0000256" key="6">
    <source>
        <dbReference type="ARBA" id="ARBA00023136"/>
    </source>
</evidence>
<dbReference type="InterPro" id="IPR007353">
    <property type="entry name" value="DUF421"/>
</dbReference>
<evidence type="ECO:0000313" key="10">
    <source>
        <dbReference type="Proteomes" id="UP000075391"/>
    </source>
</evidence>
<sequence length="156" mass="17064">MFEMAVSAGEMIVRALIVYLFLLVALRLTGKRQISESSPFDFVLLLIVADGVQNSMSGGDESLQGGLITAATLFAIDHLTGIVSFKSKKAADIIDGIPQVLIYNGKINDKLVKKEKMTKHEIDESLRQEGCTRLDQVKLAVLENNGAISIIKKEDK</sequence>
<feature type="domain" description="YetF C-terminal" evidence="8">
    <location>
        <begin position="86"/>
        <end position="155"/>
    </location>
</feature>
<feature type="transmembrane region" description="Helical" evidence="7">
    <location>
        <begin position="12"/>
        <end position="30"/>
    </location>
</feature>
<evidence type="ECO:0000256" key="7">
    <source>
        <dbReference type="SAM" id="Phobius"/>
    </source>
</evidence>
<dbReference type="PANTHER" id="PTHR34582">
    <property type="entry name" value="UPF0702 TRANSMEMBRANE PROTEIN YCAP"/>
    <property type="match status" value="1"/>
</dbReference>
<dbReference type="PANTHER" id="PTHR34582:SF6">
    <property type="entry name" value="UPF0702 TRANSMEMBRANE PROTEIN YCAP"/>
    <property type="match status" value="1"/>
</dbReference>
<keyword evidence="3" id="KW-1003">Cell membrane</keyword>
<dbReference type="Pfam" id="PF04239">
    <property type="entry name" value="DUF421"/>
    <property type="match status" value="1"/>
</dbReference>